<dbReference type="Pfam" id="PF00005">
    <property type="entry name" value="ABC_tran"/>
    <property type="match status" value="1"/>
</dbReference>
<evidence type="ECO:0000256" key="7">
    <source>
        <dbReference type="ARBA" id="ARBA00022840"/>
    </source>
</evidence>
<sequence>MKTDHGTTDPGNRASGHRHSDNPVSRAFAPIRAAFVGVGLVSLLINILMLTGPLFMLQVYDRVLASGSVPTLVVIGILALVLYLFYGFLEGLRSRILARIAQRVDVRLTGLVYRMSNMLPVKLGRKAARLRPVADLDTIRQFLSGPGPGAIFDIPWLPVYLTIVFLFHPLLGVVALGGGLLIVVCIGLNEAMSRGPVAETGREAYRRAEDVESGQRNAEVVCAMGMDDALASRWQEQNDAYLVTQRRAADRTGFFGTLIKTVRFILQSAILGTGAWLAIKQEITPGVMIAASIMTSRALSPIEQAVAHWRGFVACRQSIARLREILSAAPLNADILDLPLPCKTLELEQVACGPFGEPLPFVVNVSFKLQAGDGLGIIGPSGSGKSTLARSLVGAVPALKGTVRFDGADLGQWTSEKRGEFIGYLPQDLQLFDGTIAENISRFRQDAASGAIIEAATLADVHDLIVALPDGYNTVIGRSGRNLSAGQRQRIALARALYGNPFLIVLDEPNSNLDAEGEAALINAIRTMRERKSIVVIIAHRPSAIATVDKILCLQEGRMTAFGPKDEVLKKVVQPVPAAGTRR</sequence>
<dbReference type="SMART" id="SM00382">
    <property type="entry name" value="AAA"/>
    <property type="match status" value="1"/>
</dbReference>
<dbReference type="PROSITE" id="PS50893">
    <property type="entry name" value="ABC_TRANSPORTER_2"/>
    <property type="match status" value="1"/>
</dbReference>
<dbReference type="InterPro" id="IPR003439">
    <property type="entry name" value="ABC_transporter-like_ATP-bd"/>
</dbReference>
<dbReference type="GO" id="GO:0030253">
    <property type="term" value="P:protein secretion by the type I secretion system"/>
    <property type="evidence" value="ECO:0007669"/>
    <property type="project" value="InterPro"/>
</dbReference>
<dbReference type="FunFam" id="3.40.50.300:FF:001444">
    <property type="entry name" value="ABC transporter ATP-binding protein"/>
    <property type="match status" value="1"/>
</dbReference>
<evidence type="ECO:0000256" key="3">
    <source>
        <dbReference type="ARBA" id="ARBA00022448"/>
    </source>
</evidence>
<keyword evidence="6" id="KW-0547">Nucleotide-binding</keyword>
<evidence type="ECO:0000313" key="14">
    <source>
        <dbReference type="EMBL" id="MBD1545726.1"/>
    </source>
</evidence>
<dbReference type="PANTHER" id="PTHR24221">
    <property type="entry name" value="ATP-BINDING CASSETTE SUB-FAMILY B"/>
    <property type="match status" value="1"/>
</dbReference>
<dbReference type="AlphaFoldDB" id="A0A926P2B3"/>
<evidence type="ECO:0000256" key="4">
    <source>
        <dbReference type="ARBA" id="ARBA00022475"/>
    </source>
</evidence>
<keyword evidence="3" id="KW-0813">Transport</keyword>
<gene>
    <name evidence="14" type="ORF">HK439_05590</name>
</gene>
<feature type="transmembrane region" description="Helical" evidence="11">
    <location>
        <begin position="159"/>
        <end position="184"/>
    </location>
</feature>
<dbReference type="Proteomes" id="UP000598467">
    <property type="component" value="Unassembled WGS sequence"/>
</dbReference>
<dbReference type="InterPro" id="IPR017871">
    <property type="entry name" value="ABC_transporter-like_CS"/>
</dbReference>
<proteinExistence type="inferred from homology"/>
<evidence type="ECO:0000313" key="15">
    <source>
        <dbReference type="Proteomes" id="UP000598467"/>
    </source>
</evidence>
<dbReference type="InterPro" id="IPR010128">
    <property type="entry name" value="ATPase_T1SS_PrtD-like"/>
</dbReference>
<dbReference type="GO" id="GO:0005524">
    <property type="term" value="F:ATP binding"/>
    <property type="evidence" value="ECO:0007669"/>
    <property type="project" value="UniProtKB-KW"/>
</dbReference>
<dbReference type="InterPro" id="IPR047957">
    <property type="entry name" value="ABC_AprD-like_6TM"/>
</dbReference>
<dbReference type="InterPro" id="IPR003593">
    <property type="entry name" value="AAA+_ATPase"/>
</dbReference>
<dbReference type="SUPFAM" id="SSF52540">
    <property type="entry name" value="P-loop containing nucleoside triphosphate hydrolases"/>
    <property type="match status" value="1"/>
</dbReference>
<reference evidence="14" key="1">
    <citation type="submission" date="2020-05" db="EMBL/GenBank/DDBJ databases">
        <title>Identification of trans-AT polyketide cluster in two marine bacteria, producers of a novel glutaramide-containing polyketide sesbanimide D and analogs.</title>
        <authorList>
            <person name="Kacar D."/>
            <person name="Rodriguez P."/>
            <person name="Canedo L."/>
            <person name="Gonzalez E."/>
            <person name="Galan B."/>
            <person name="De La Calle F."/>
            <person name="Garcia J.L."/>
        </authorList>
    </citation>
    <scope>NUCLEOTIDE SEQUENCE</scope>
    <source>
        <strain evidence="14">PHM038</strain>
    </source>
</reference>
<dbReference type="InterPro" id="IPR036640">
    <property type="entry name" value="ABC1_TM_sf"/>
</dbReference>
<dbReference type="InterPro" id="IPR011527">
    <property type="entry name" value="ABC1_TM_dom"/>
</dbReference>
<evidence type="ECO:0000256" key="1">
    <source>
        <dbReference type="ARBA" id="ARBA00004651"/>
    </source>
</evidence>
<evidence type="ECO:0000256" key="2">
    <source>
        <dbReference type="ARBA" id="ARBA00005417"/>
    </source>
</evidence>
<keyword evidence="4" id="KW-1003">Cell membrane</keyword>
<organism evidence="14 15">
    <name type="scientific">Roseibium aggregatum</name>
    <dbReference type="NCBI Taxonomy" id="187304"/>
    <lineage>
        <taxon>Bacteria</taxon>
        <taxon>Pseudomonadati</taxon>
        <taxon>Pseudomonadota</taxon>
        <taxon>Alphaproteobacteria</taxon>
        <taxon>Hyphomicrobiales</taxon>
        <taxon>Stappiaceae</taxon>
        <taxon>Roseibium</taxon>
    </lineage>
</organism>
<dbReference type="GO" id="GO:0140359">
    <property type="term" value="F:ABC-type transporter activity"/>
    <property type="evidence" value="ECO:0007669"/>
    <property type="project" value="InterPro"/>
</dbReference>
<evidence type="ECO:0000256" key="9">
    <source>
        <dbReference type="ARBA" id="ARBA00023136"/>
    </source>
</evidence>
<dbReference type="EMBL" id="JABFCZ010000005">
    <property type="protein sequence ID" value="MBD1545726.1"/>
    <property type="molecule type" value="Genomic_DNA"/>
</dbReference>
<keyword evidence="5 11" id="KW-0812">Transmembrane</keyword>
<comment type="caution">
    <text evidence="14">The sequence shown here is derived from an EMBL/GenBank/DDBJ whole genome shotgun (WGS) entry which is preliminary data.</text>
</comment>
<dbReference type="Gene3D" id="1.20.1560.10">
    <property type="entry name" value="ABC transporter type 1, transmembrane domain"/>
    <property type="match status" value="1"/>
</dbReference>
<evidence type="ECO:0000256" key="11">
    <source>
        <dbReference type="SAM" id="Phobius"/>
    </source>
</evidence>
<dbReference type="InterPro" id="IPR039421">
    <property type="entry name" value="Type_1_exporter"/>
</dbReference>
<protein>
    <submittedName>
        <fullName evidence="14">Type I secretion system permease/ATPase</fullName>
    </submittedName>
</protein>
<evidence type="ECO:0000256" key="6">
    <source>
        <dbReference type="ARBA" id="ARBA00022741"/>
    </source>
</evidence>
<feature type="domain" description="ABC transmembrane type-1" evidence="13">
    <location>
        <begin position="36"/>
        <end position="314"/>
    </location>
</feature>
<dbReference type="GO" id="GO:0005886">
    <property type="term" value="C:plasma membrane"/>
    <property type="evidence" value="ECO:0007669"/>
    <property type="project" value="UniProtKB-SubCell"/>
</dbReference>
<dbReference type="RefSeq" id="WP_190290397.1">
    <property type="nucleotide sequence ID" value="NZ_JABFCZ010000005.1"/>
</dbReference>
<keyword evidence="9 11" id="KW-0472">Membrane</keyword>
<dbReference type="Pfam" id="PF00664">
    <property type="entry name" value="ABC_membrane"/>
    <property type="match status" value="1"/>
</dbReference>
<keyword evidence="8 11" id="KW-1133">Transmembrane helix</keyword>
<keyword evidence="7" id="KW-0067">ATP-binding</keyword>
<evidence type="ECO:0000259" key="12">
    <source>
        <dbReference type="PROSITE" id="PS50893"/>
    </source>
</evidence>
<dbReference type="Gene3D" id="3.40.50.300">
    <property type="entry name" value="P-loop containing nucleotide triphosphate hydrolases"/>
    <property type="match status" value="1"/>
</dbReference>
<dbReference type="GO" id="GO:0030256">
    <property type="term" value="C:type I protein secretion system complex"/>
    <property type="evidence" value="ECO:0007669"/>
    <property type="project" value="InterPro"/>
</dbReference>
<comment type="similarity">
    <text evidence="2">Belongs to the ABC transporter superfamily.</text>
</comment>
<dbReference type="NCBIfam" id="TIGR01842">
    <property type="entry name" value="type_I_sec_PrtD"/>
    <property type="match status" value="1"/>
</dbReference>
<name>A0A926P2B3_9HYPH</name>
<evidence type="ECO:0000259" key="13">
    <source>
        <dbReference type="PROSITE" id="PS50929"/>
    </source>
</evidence>
<feature type="transmembrane region" description="Helical" evidence="11">
    <location>
        <begin position="33"/>
        <end position="57"/>
    </location>
</feature>
<dbReference type="PANTHER" id="PTHR24221:SF654">
    <property type="entry name" value="ATP-BINDING CASSETTE SUB-FAMILY B MEMBER 6"/>
    <property type="match status" value="1"/>
</dbReference>
<comment type="subcellular location">
    <subcellularLocation>
        <location evidence="1">Cell membrane</location>
        <topology evidence="1">Multi-pass membrane protein</topology>
    </subcellularLocation>
</comment>
<dbReference type="PROSITE" id="PS00211">
    <property type="entry name" value="ABC_TRANSPORTER_1"/>
    <property type="match status" value="1"/>
</dbReference>
<dbReference type="CDD" id="cd18586">
    <property type="entry name" value="ABC_6TM_PrtD_like"/>
    <property type="match status" value="1"/>
</dbReference>
<feature type="transmembrane region" description="Helical" evidence="11">
    <location>
        <begin position="69"/>
        <end position="89"/>
    </location>
</feature>
<feature type="region of interest" description="Disordered" evidence="10">
    <location>
        <begin position="1"/>
        <end position="22"/>
    </location>
</feature>
<evidence type="ECO:0000256" key="5">
    <source>
        <dbReference type="ARBA" id="ARBA00022692"/>
    </source>
</evidence>
<dbReference type="GO" id="GO:0016887">
    <property type="term" value="F:ATP hydrolysis activity"/>
    <property type="evidence" value="ECO:0007669"/>
    <property type="project" value="InterPro"/>
</dbReference>
<dbReference type="GO" id="GO:0034040">
    <property type="term" value="F:ATPase-coupled lipid transmembrane transporter activity"/>
    <property type="evidence" value="ECO:0007669"/>
    <property type="project" value="TreeGrafter"/>
</dbReference>
<accession>A0A926P2B3</accession>
<feature type="domain" description="ABC transporter" evidence="12">
    <location>
        <begin position="345"/>
        <end position="581"/>
    </location>
</feature>
<dbReference type="PROSITE" id="PS50929">
    <property type="entry name" value="ABC_TM1F"/>
    <property type="match status" value="1"/>
</dbReference>
<evidence type="ECO:0000256" key="8">
    <source>
        <dbReference type="ARBA" id="ARBA00022989"/>
    </source>
</evidence>
<dbReference type="SUPFAM" id="SSF90123">
    <property type="entry name" value="ABC transporter transmembrane region"/>
    <property type="match status" value="1"/>
</dbReference>
<dbReference type="InterPro" id="IPR027417">
    <property type="entry name" value="P-loop_NTPase"/>
</dbReference>
<evidence type="ECO:0000256" key="10">
    <source>
        <dbReference type="SAM" id="MobiDB-lite"/>
    </source>
</evidence>